<dbReference type="Pfam" id="PF15595">
    <property type="entry name" value="Imm51"/>
    <property type="match status" value="1"/>
</dbReference>
<proteinExistence type="predicted"/>
<gene>
    <name evidence="1" type="ORF">ACFQMJ_20855</name>
</gene>
<name>A0ABW2FD51_9BACL</name>
<keyword evidence="2" id="KW-1185">Reference proteome</keyword>
<evidence type="ECO:0000313" key="1">
    <source>
        <dbReference type="EMBL" id="MFC7150993.1"/>
    </source>
</evidence>
<sequence>MNPNWRIKANSFEDELKPFIWIEHDSGNVSIILNAGSYKQELFDTRADEGFEGSGYDWGSLAAVYLEEKLPELEGIVRFDPEADMFCAYSKNREALLRFAAGFKQACENDELIRDLFSRAILD</sequence>
<protein>
    <submittedName>
        <fullName evidence="1">Immunity 51 family protein</fullName>
    </submittedName>
</protein>
<dbReference type="Proteomes" id="UP001596378">
    <property type="component" value="Unassembled WGS sequence"/>
</dbReference>
<reference evidence="2" key="1">
    <citation type="journal article" date="2019" name="Int. J. Syst. Evol. Microbiol.">
        <title>The Global Catalogue of Microorganisms (GCM) 10K type strain sequencing project: providing services to taxonomists for standard genome sequencing and annotation.</title>
        <authorList>
            <consortium name="The Broad Institute Genomics Platform"/>
            <consortium name="The Broad Institute Genome Sequencing Center for Infectious Disease"/>
            <person name="Wu L."/>
            <person name="Ma J."/>
        </authorList>
    </citation>
    <scope>NUCLEOTIDE SEQUENCE [LARGE SCALE GENOMIC DNA]</scope>
    <source>
        <strain evidence="2">KCTC 12907</strain>
    </source>
</reference>
<dbReference type="EMBL" id="JBHTAI010000013">
    <property type="protein sequence ID" value="MFC7150993.1"/>
    <property type="molecule type" value="Genomic_DNA"/>
</dbReference>
<accession>A0ABW2FD51</accession>
<dbReference type="RefSeq" id="WP_378053733.1">
    <property type="nucleotide sequence ID" value="NZ_JBHMDN010000078.1"/>
</dbReference>
<comment type="caution">
    <text evidence="1">The sequence shown here is derived from an EMBL/GenBank/DDBJ whole genome shotgun (WGS) entry which is preliminary data.</text>
</comment>
<organism evidence="1 2">
    <name type="scientific">Cohnella cellulosilytica</name>
    <dbReference type="NCBI Taxonomy" id="986710"/>
    <lineage>
        <taxon>Bacteria</taxon>
        <taxon>Bacillati</taxon>
        <taxon>Bacillota</taxon>
        <taxon>Bacilli</taxon>
        <taxon>Bacillales</taxon>
        <taxon>Paenibacillaceae</taxon>
        <taxon>Cohnella</taxon>
    </lineage>
</organism>
<evidence type="ECO:0000313" key="2">
    <source>
        <dbReference type="Proteomes" id="UP001596378"/>
    </source>
</evidence>
<dbReference type="InterPro" id="IPR028956">
    <property type="entry name" value="Imm51"/>
</dbReference>